<dbReference type="Proteomes" id="UP000805841">
    <property type="component" value="Unassembled WGS sequence"/>
</dbReference>
<comment type="caution">
    <text evidence="2">The sequence shown here is derived from an EMBL/GenBank/DDBJ whole genome shotgun (WGS) entry which is preliminary data.</text>
</comment>
<evidence type="ECO:0000313" key="2">
    <source>
        <dbReference type="EMBL" id="MBD1602490.1"/>
    </source>
</evidence>
<organism evidence="2 3">
    <name type="scientific">Pseudomonas typographi</name>
    <dbReference type="NCBI Taxonomy" id="2715964"/>
    <lineage>
        <taxon>Bacteria</taxon>
        <taxon>Pseudomonadati</taxon>
        <taxon>Pseudomonadota</taxon>
        <taxon>Gammaproteobacteria</taxon>
        <taxon>Pseudomonadales</taxon>
        <taxon>Pseudomonadaceae</taxon>
        <taxon>Pseudomonas</taxon>
    </lineage>
</organism>
<dbReference type="EMBL" id="JAAOCA010000100">
    <property type="protein sequence ID" value="MBD1602490.1"/>
    <property type="molecule type" value="Genomic_DNA"/>
</dbReference>
<name>A0ABR7ZAN9_9PSED</name>
<evidence type="ECO:0000256" key="1">
    <source>
        <dbReference type="SAM" id="Coils"/>
    </source>
</evidence>
<sequence>YQEYSKQLNELYTAGKDLSPVLEKMKTDARVPASVVDSLIKQAGAVSTLKGVSTEATDHLNALRGEMNKGVAAATGNAQATAGMTAAGEKYLQTQLAQLGKLEDNNDAVKEATRFLAEHKEFTDADRTAIMSAAYATKAQQEANKAATKETKENAKAQTTLKEQLKQAAEGYLELKKSFDPVGAATDEFQKSTAKVNLLYKNGKIPQQEYAQATAYLTEQLNTATKAANGLSQAEEYRQELQKKLANDMAQYANQAAAVGQGDKEADRAQQRLELERETNEKLLSLRTELANATTAKQRNELQAQIDLTNEYLPKQRAAMEDGFKNIDQAQAEWSKG</sequence>
<evidence type="ECO:0000313" key="3">
    <source>
        <dbReference type="Proteomes" id="UP000805841"/>
    </source>
</evidence>
<gene>
    <name evidence="2" type="ORF">HAQ05_27875</name>
</gene>
<accession>A0ABR7ZAN9</accession>
<keyword evidence="3" id="KW-1185">Reference proteome</keyword>
<protein>
    <submittedName>
        <fullName evidence="2">Phage tail tape measure protein</fullName>
    </submittedName>
</protein>
<feature type="non-terminal residue" evidence="2">
    <location>
        <position position="337"/>
    </location>
</feature>
<keyword evidence="1" id="KW-0175">Coiled coil</keyword>
<feature type="coiled-coil region" evidence="1">
    <location>
        <begin position="231"/>
        <end position="286"/>
    </location>
</feature>
<reference evidence="2 3" key="1">
    <citation type="journal article" date="2020" name="Insects">
        <title>Bacteria Belonging to Pseudomonas typographi sp. nov. from the Bark Beetle Ips typographus Have Genomic Potential to Aid in the Host Ecology.</title>
        <authorList>
            <person name="Peral-Aranega E."/>
            <person name="Saati-Santamaria Z."/>
            <person name="Kolarik M."/>
            <person name="Rivas R."/>
            <person name="Garcia-Fraile P."/>
        </authorList>
    </citation>
    <scope>NUCLEOTIDE SEQUENCE [LARGE SCALE GENOMIC DNA]</scope>
    <source>
        <strain evidence="2 3">CA3A</strain>
    </source>
</reference>
<proteinExistence type="predicted"/>
<feature type="non-terminal residue" evidence="2">
    <location>
        <position position="1"/>
    </location>
</feature>